<keyword evidence="1" id="KW-0472">Membrane</keyword>
<comment type="caution">
    <text evidence="2">The sequence shown here is derived from an EMBL/GenBank/DDBJ whole genome shotgun (WGS) entry which is preliminary data.</text>
</comment>
<dbReference type="EMBL" id="AZLZ01002887">
    <property type="protein sequence ID" value="ETJ11093.1"/>
    <property type="molecule type" value="Genomic_DNA"/>
</dbReference>
<evidence type="ECO:0000313" key="2">
    <source>
        <dbReference type="EMBL" id="ETJ11093.1"/>
    </source>
</evidence>
<gene>
    <name evidence="2" type="ORF">Q609_ECAC02887G0003</name>
</gene>
<protein>
    <submittedName>
        <fullName evidence="2">Uncharacterized protein</fullName>
    </submittedName>
</protein>
<evidence type="ECO:0000256" key="1">
    <source>
        <dbReference type="SAM" id="Phobius"/>
    </source>
</evidence>
<dbReference type="AlphaFoldDB" id="W1VYF5"/>
<keyword evidence="1" id="KW-0812">Transmembrane</keyword>
<feature type="transmembrane region" description="Helical" evidence="1">
    <location>
        <begin position="72"/>
        <end position="89"/>
    </location>
</feature>
<dbReference type="Proteomes" id="UP000018853">
    <property type="component" value="Unassembled WGS sequence"/>
</dbReference>
<sequence>MITMNRVIRILLIAVSFVLIVYVSSWLDIQTPHGGMSNEENFIIMLAIGLGWLAAFHFLAFSKTRGNRKYRLYSSVFLWLIIRITIWIAITIESIWLSFVIGIVSGIMYLFIISEYKHFWQIHELSNWEDAFILSLCFFGVFLLVSAWWGPLD</sequence>
<evidence type="ECO:0000313" key="3">
    <source>
        <dbReference type="Proteomes" id="UP000018853"/>
    </source>
</evidence>
<organism evidence="2 3">
    <name type="scientific">Escherichia coli DORA_A_5_14_21</name>
    <dbReference type="NCBI Taxonomy" id="1403943"/>
    <lineage>
        <taxon>Bacteria</taxon>
        <taxon>Pseudomonadati</taxon>
        <taxon>Pseudomonadota</taxon>
        <taxon>Gammaproteobacteria</taxon>
        <taxon>Enterobacterales</taxon>
        <taxon>Enterobacteriaceae</taxon>
        <taxon>Escherichia</taxon>
    </lineage>
</organism>
<feature type="transmembrane region" description="Helical" evidence="1">
    <location>
        <begin position="132"/>
        <end position="150"/>
    </location>
</feature>
<reference evidence="2 3" key="1">
    <citation type="submission" date="2013-12" db="EMBL/GenBank/DDBJ databases">
        <title>A Varibaculum cambriense genome reconstructed from a premature infant gut community with otherwise low bacterial novelty that shifts toward anaerobic metabolism during the third week of life.</title>
        <authorList>
            <person name="Brown C.T."/>
            <person name="Sharon I."/>
            <person name="Thomas B.C."/>
            <person name="Castelle C.J."/>
            <person name="Morowitz M.J."/>
            <person name="Banfield J.F."/>
        </authorList>
    </citation>
    <scope>NUCLEOTIDE SEQUENCE [LARGE SCALE GENOMIC DNA]</scope>
    <source>
        <strain evidence="3">DORA_A_5_14_21</strain>
    </source>
</reference>
<proteinExistence type="predicted"/>
<feature type="transmembrane region" description="Helical" evidence="1">
    <location>
        <begin position="95"/>
        <end position="112"/>
    </location>
</feature>
<dbReference type="PATRIC" id="fig|1403943.3.peg.5184"/>
<accession>W1VYF5</accession>
<keyword evidence="1" id="KW-1133">Transmembrane helix</keyword>
<feature type="transmembrane region" description="Helical" evidence="1">
    <location>
        <begin position="42"/>
        <end position="60"/>
    </location>
</feature>
<feature type="transmembrane region" description="Helical" evidence="1">
    <location>
        <begin position="7"/>
        <end position="27"/>
    </location>
</feature>
<name>W1VYF5_ECOLX</name>